<reference evidence="7" key="3">
    <citation type="submission" date="2025-09" db="UniProtKB">
        <authorList>
            <consortium name="Ensembl"/>
        </authorList>
    </citation>
    <scope>IDENTIFICATION</scope>
</reference>
<feature type="domain" description="Granulins" evidence="6">
    <location>
        <begin position="151"/>
        <end position="164"/>
    </location>
</feature>
<reference evidence="7" key="2">
    <citation type="submission" date="2025-08" db="UniProtKB">
        <authorList>
            <consortium name="Ensembl"/>
        </authorList>
    </citation>
    <scope>IDENTIFICATION</scope>
</reference>
<proteinExistence type="inferred from homology"/>
<protein>
    <submittedName>
        <fullName evidence="7">Progranulin-like</fullName>
    </submittedName>
</protein>
<feature type="chain" id="PRO_5025551983" evidence="5">
    <location>
        <begin position="21"/>
        <end position="294"/>
    </location>
</feature>
<feature type="signal peptide" evidence="5">
    <location>
        <begin position="1"/>
        <end position="20"/>
    </location>
</feature>
<comment type="similarity">
    <text evidence="2">Belongs to the granulin family.</text>
</comment>
<evidence type="ECO:0000256" key="4">
    <source>
        <dbReference type="ARBA" id="ARBA00023157"/>
    </source>
</evidence>
<dbReference type="Gene3D" id="2.10.25.160">
    <property type="entry name" value="Granulin"/>
    <property type="match status" value="3"/>
</dbReference>
<dbReference type="RefSeq" id="XP_029369455.1">
    <property type="nucleotide sequence ID" value="XM_029513595.1"/>
</dbReference>
<keyword evidence="8" id="KW-1185">Reference proteome</keyword>
<evidence type="ECO:0000256" key="1">
    <source>
        <dbReference type="ARBA" id="ARBA00004613"/>
    </source>
</evidence>
<dbReference type="InParanoid" id="A0A665U8P7"/>
<feature type="domain" description="Granulins" evidence="6">
    <location>
        <begin position="54"/>
        <end position="67"/>
    </location>
</feature>
<dbReference type="Ensembl" id="ENSENLT00000016306.1">
    <property type="protein sequence ID" value="ENSENLP00000015705.1"/>
    <property type="gene ID" value="ENSENLG00000007302.1"/>
</dbReference>
<reference evidence="7" key="1">
    <citation type="submission" date="2021-04" db="EMBL/GenBank/DDBJ databases">
        <authorList>
            <consortium name="Wellcome Sanger Institute Data Sharing"/>
        </authorList>
    </citation>
    <scope>NUCLEOTIDE SEQUENCE [LARGE SCALE GENOMIC DNA]</scope>
</reference>
<dbReference type="OMA" id="VIRCDSK"/>
<accession>A0A665U8P7</accession>
<dbReference type="InterPro" id="IPR039036">
    <property type="entry name" value="Granulin_fam"/>
</dbReference>
<dbReference type="SUPFAM" id="SSF57277">
    <property type="entry name" value="Granulin repeat"/>
    <property type="match status" value="2"/>
</dbReference>
<dbReference type="GeneID" id="115050650"/>
<dbReference type="Pfam" id="PF00396">
    <property type="entry name" value="Granulin"/>
    <property type="match status" value="3"/>
</dbReference>
<evidence type="ECO:0000256" key="2">
    <source>
        <dbReference type="ARBA" id="ARBA00010093"/>
    </source>
</evidence>
<evidence type="ECO:0000259" key="6">
    <source>
        <dbReference type="PROSITE" id="PS00799"/>
    </source>
</evidence>
<dbReference type="GO" id="GO:0005576">
    <property type="term" value="C:extracellular region"/>
    <property type="evidence" value="ECO:0007669"/>
    <property type="project" value="UniProtKB-SubCell"/>
</dbReference>
<dbReference type="PROSITE" id="PS00799">
    <property type="entry name" value="GRANULINS"/>
    <property type="match status" value="2"/>
</dbReference>
<name>A0A665U8P7_ECHNA</name>
<evidence type="ECO:0000256" key="3">
    <source>
        <dbReference type="ARBA" id="ARBA00022525"/>
    </source>
</evidence>
<keyword evidence="3" id="KW-0964">Secreted</keyword>
<gene>
    <name evidence="7" type="primary">LOC115050650</name>
</gene>
<evidence type="ECO:0000313" key="8">
    <source>
        <dbReference type="Proteomes" id="UP000472264"/>
    </source>
</evidence>
<dbReference type="OrthoDB" id="5949339at2759"/>
<dbReference type="InterPro" id="IPR037277">
    <property type="entry name" value="Granulin_sf"/>
</dbReference>
<sequence length="294" mass="32512">MMMITLWLLVGMFVWDFGSSSITCPDGNICSDFETCCKTTHGYSCCPFPKAVCCPDMAHCCPQGFRCNMVTMMCEKENQPWMNIPMVNRETAVEPNSPVSFTDLKSNHDPNQKKVSVVHCDNYYTCPDGTTCCRHPKGAWFCCPYSLGRCCLDGFHCCPYGYDCDLTYTHCVRQSLRYPFTPKQALSSVPASLISPSEDKTSFQETPMTALTEASDSDPKVGVIRCDTKFYCPAGTTCCKGSTGWSCCPYPLGKCCADGQHCCQYGYTCSPTFKSCIKFSSQVASGVQEEAKTD</sequence>
<dbReference type="PANTHER" id="PTHR12274">
    <property type="entry name" value="GRANULIN"/>
    <property type="match status" value="1"/>
</dbReference>
<dbReference type="AlphaFoldDB" id="A0A665U8P7"/>
<dbReference type="Proteomes" id="UP000472264">
    <property type="component" value="Chromosome 11"/>
</dbReference>
<dbReference type="PANTHER" id="PTHR12274:SF7">
    <property type="entry name" value="GRANULINS"/>
    <property type="match status" value="1"/>
</dbReference>
<keyword evidence="4" id="KW-1015">Disulfide bond</keyword>
<evidence type="ECO:0000313" key="7">
    <source>
        <dbReference type="Ensembl" id="ENSENLP00000015705.1"/>
    </source>
</evidence>
<comment type="subcellular location">
    <subcellularLocation>
        <location evidence="1">Secreted</location>
    </subcellularLocation>
</comment>
<dbReference type="SMART" id="SM00277">
    <property type="entry name" value="GRAN"/>
    <property type="match status" value="3"/>
</dbReference>
<keyword evidence="5" id="KW-0732">Signal</keyword>
<organism evidence="7 8">
    <name type="scientific">Echeneis naucrates</name>
    <name type="common">Live sharksucker</name>
    <dbReference type="NCBI Taxonomy" id="173247"/>
    <lineage>
        <taxon>Eukaryota</taxon>
        <taxon>Metazoa</taxon>
        <taxon>Chordata</taxon>
        <taxon>Craniata</taxon>
        <taxon>Vertebrata</taxon>
        <taxon>Euteleostomi</taxon>
        <taxon>Actinopterygii</taxon>
        <taxon>Neopterygii</taxon>
        <taxon>Teleostei</taxon>
        <taxon>Neoteleostei</taxon>
        <taxon>Acanthomorphata</taxon>
        <taxon>Carangaria</taxon>
        <taxon>Carangiformes</taxon>
        <taxon>Echeneidae</taxon>
        <taxon>Echeneis</taxon>
    </lineage>
</organism>
<dbReference type="InterPro" id="IPR000118">
    <property type="entry name" value="Granulin"/>
</dbReference>
<evidence type="ECO:0000256" key="5">
    <source>
        <dbReference type="SAM" id="SignalP"/>
    </source>
</evidence>